<dbReference type="CDD" id="cd21437">
    <property type="entry name" value="zf-HIT_ZNHIT1_like"/>
    <property type="match status" value="1"/>
</dbReference>
<reference evidence="5 6" key="1">
    <citation type="submission" date="2016-07" db="EMBL/GenBank/DDBJ databases">
        <title>Pervasive Adenine N6-methylation of Active Genes in Fungi.</title>
        <authorList>
            <consortium name="DOE Joint Genome Institute"/>
            <person name="Mondo S.J."/>
            <person name="Dannebaum R.O."/>
            <person name="Kuo R.C."/>
            <person name="Labutti K."/>
            <person name="Haridas S."/>
            <person name="Kuo A."/>
            <person name="Salamov A."/>
            <person name="Ahrendt S.R."/>
            <person name="Lipzen A."/>
            <person name="Sullivan W."/>
            <person name="Andreopoulos W.B."/>
            <person name="Clum A."/>
            <person name="Lindquist E."/>
            <person name="Daum C."/>
            <person name="Ramamoorthy G.K."/>
            <person name="Gryganskyi A."/>
            <person name="Culley D."/>
            <person name="Magnuson J.K."/>
            <person name="James T.Y."/>
            <person name="O'Malley M.A."/>
            <person name="Stajich J.E."/>
            <person name="Spatafora J.W."/>
            <person name="Visel A."/>
            <person name="Grigoriev I.V."/>
        </authorList>
    </citation>
    <scope>NUCLEOTIDE SEQUENCE [LARGE SCALE GENOMIC DNA]</scope>
    <source>
        <strain evidence="5 6">68-887.2</strain>
    </source>
</reference>
<dbReference type="OrthoDB" id="74807at2759"/>
<evidence type="ECO:0000256" key="1">
    <source>
        <dbReference type="ARBA" id="ARBA00022723"/>
    </source>
</evidence>
<keyword evidence="1" id="KW-0479">Metal-binding</keyword>
<comment type="caution">
    <text evidence="5">The sequence shown here is derived from an EMBL/GenBank/DDBJ whole genome shotgun (WGS) entry which is preliminary data.</text>
</comment>
<protein>
    <submittedName>
        <fullName evidence="5">Uncharacterized protein</fullName>
    </submittedName>
</protein>
<dbReference type="GO" id="GO:0008270">
    <property type="term" value="F:zinc ion binding"/>
    <property type="evidence" value="ECO:0007669"/>
    <property type="project" value="UniProtKB-KW"/>
</dbReference>
<keyword evidence="2" id="KW-0863">Zinc-finger</keyword>
<gene>
    <name evidence="5" type="ORF">BCR39DRAFT_524437</name>
</gene>
<dbReference type="Proteomes" id="UP000193986">
    <property type="component" value="Unassembled WGS sequence"/>
</dbReference>
<keyword evidence="3" id="KW-0862">Zinc</keyword>
<feature type="compositionally biased region" description="Basic and acidic residues" evidence="4">
    <location>
        <begin position="33"/>
        <end position="42"/>
    </location>
</feature>
<feature type="compositionally biased region" description="Pro residues" evidence="4">
    <location>
        <begin position="52"/>
        <end position="62"/>
    </location>
</feature>
<dbReference type="STRING" id="71784.A0A1Y2BCF7"/>
<keyword evidence="6" id="KW-1185">Reference proteome</keyword>
<accession>A0A1Y2BCF7</accession>
<dbReference type="InParanoid" id="A0A1Y2BCF7"/>
<name>A0A1Y2BCF7_9TREE</name>
<dbReference type="InterPro" id="IPR039723">
    <property type="entry name" value="Vps71/ZNHIT1"/>
</dbReference>
<dbReference type="PANTHER" id="PTHR13093">
    <property type="entry name" value="ZINC FINGER HIT DOMAIN CONTAINING PROTEIN 1"/>
    <property type="match status" value="1"/>
</dbReference>
<organism evidence="5 6">
    <name type="scientific">Naematelia encephala</name>
    <dbReference type="NCBI Taxonomy" id="71784"/>
    <lineage>
        <taxon>Eukaryota</taxon>
        <taxon>Fungi</taxon>
        <taxon>Dikarya</taxon>
        <taxon>Basidiomycota</taxon>
        <taxon>Agaricomycotina</taxon>
        <taxon>Tremellomycetes</taxon>
        <taxon>Tremellales</taxon>
        <taxon>Naemateliaceae</taxon>
        <taxon>Naematelia</taxon>
    </lineage>
</organism>
<evidence type="ECO:0000256" key="4">
    <source>
        <dbReference type="SAM" id="MobiDB-lite"/>
    </source>
</evidence>
<feature type="compositionally biased region" description="Pro residues" evidence="4">
    <location>
        <begin position="1"/>
        <end position="11"/>
    </location>
</feature>
<evidence type="ECO:0000313" key="5">
    <source>
        <dbReference type="EMBL" id="ORY32167.1"/>
    </source>
</evidence>
<proteinExistence type="predicted"/>
<dbReference type="GO" id="GO:0006338">
    <property type="term" value="P:chromatin remodeling"/>
    <property type="evidence" value="ECO:0007669"/>
    <property type="project" value="InterPro"/>
</dbReference>
<evidence type="ECO:0000313" key="6">
    <source>
        <dbReference type="Proteomes" id="UP000193986"/>
    </source>
</evidence>
<evidence type="ECO:0000256" key="3">
    <source>
        <dbReference type="ARBA" id="ARBA00022833"/>
    </source>
</evidence>
<dbReference type="SUPFAM" id="SSF144232">
    <property type="entry name" value="HIT/MYND zinc finger-like"/>
    <property type="match status" value="1"/>
</dbReference>
<dbReference type="AlphaFoldDB" id="A0A1Y2BCF7"/>
<feature type="region of interest" description="Disordered" evidence="4">
    <location>
        <begin position="1"/>
        <end position="86"/>
    </location>
</feature>
<evidence type="ECO:0000256" key="2">
    <source>
        <dbReference type="ARBA" id="ARBA00022771"/>
    </source>
</evidence>
<dbReference type="EMBL" id="MCFC01000011">
    <property type="protein sequence ID" value="ORY32167.1"/>
    <property type="molecule type" value="Genomic_DNA"/>
</dbReference>
<sequence length="163" mass="17921">MPAAPKRPPQAGPSQPSRQAEALTEFQSRRLLRRLDELERTNPTDIPASSFNPPPPPLPPSSHPTSTQLGFSQQQQPKKKQSANVRRILYGKKSLKDWLDELPSEPKPPYILAATSPPKAPPRQLCSSCGYFGAYKCPRCAEWSCDMACMQVHARDGGCGIGL</sequence>